<dbReference type="Gene3D" id="3.40.50.300">
    <property type="entry name" value="P-loop containing nucleotide triphosphate hydrolases"/>
    <property type="match status" value="2"/>
</dbReference>
<dbReference type="EMBL" id="WUEP01000013">
    <property type="protein sequence ID" value="NEH93037.1"/>
    <property type="molecule type" value="Genomic_DNA"/>
</dbReference>
<dbReference type="SUPFAM" id="SSF52540">
    <property type="entry name" value="P-loop containing nucleoside triphosphate hydrolases"/>
    <property type="match status" value="1"/>
</dbReference>
<dbReference type="SUPFAM" id="SSF56112">
    <property type="entry name" value="Protein kinase-like (PK-like)"/>
    <property type="match status" value="1"/>
</dbReference>
<dbReference type="SMART" id="SM00220">
    <property type="entry name" value="S_TKc"/>
    <property type="match status" value="1"/>
</dbReference>
<evidence type="ECO:0000259" key="1">
    <source>
        <dbReference type="PROSITE" id="PS50011"/>
    </source>
</evidence>
<protein>
    <submittedName>
        <fullName evidence="2">AAA family ATPase</fullName>
    </submittedName>
</protein>
<name>A0A6N9ZHP6_9HYPH</name>
<organism evidence="2 3">
    <name type="scientific">Rhizobium laguerreae</name>
    <dbReference type="NCBI Taxonomy" id="1076926"/>
    <lineage>
        <taxon>Bacteria</taxon>
        <taxon>Pseudomonadati</taxon>
        <taxon>Pseudomonadota</taxon>
        <taxon>Alphaproteobacteria</taxon>
        <taxon>Hyphomicrobiales</taxon>
        <taxon>Rhizobiaceae</taxon>
        <taxon>Rhizobium/Agrobacterium group</taxon>
        <taxon>Rhizobium</taxon>
    </lineage>
</organism>
<dbReference type="Gene3D" id="1.10.510.10">
    <property type="entry name" value="Transferase(Phosphotransferase) domain 1"/>
    <property type="match status" value="1"/>
</dbReference>
<dbReference type="Proteomes" id="UP000468864">
    <property type="component" value="Unassembled WGS sequence"/>
</dbReference>
<dbReference type="InterPro" id="IPR011009">
    <property type="entry name" value="Kinase-like_dom_sf"/>
</dbReference>
<dbReference type="RefSeq" id="WP_163879944.1">
    <property type="nucleotide sequence ID" value="NZ_WUEP01000013.1"/>
</dbReference>
<dbReference type="PANTHER" id="PTHR10887">
    <property type="entry name" value="DNA2/NAM7 HELICASE FAMILY"/>
    <property type="match status" value="1"/>
</dbReference>
<proteinExistence type="predicted"/>
<dbReference type="AlphaFoldDB" id="A0A6N9ZHP6"/>
<evidence type="ECO:0000313" key="2">
    <source>
        <dbReference type="EMBL" id="NEH93037.1"/>
    </source>
</evidence>
<dbReference type="CDD" id="cd18808">
    <property type="entry name" value="SF1_C_Upf1"/>
    <property type="match status" value="1"/>
</dbReference>
<dbReference type="InterPro" id="IPR047187">
    <property type="entry name" value="SF1_C_Upf1"/>
</dbReference>
<dbReference type="InterPro" id="IPR000719">
    <property type="entry name" value="Prot_kinase_dom"/>
</dbReference>
<evidence type="ECO:0000313" key="3">
    <source>
        <dbReference type="Proteomes" id="UP000468864"/>
    </source>
</evidence>
<dbReference type="Pfam" id="PF00069">
    <property type="entry name" value="Pkinase"/>
    <property type="match status" value="1"/>
</dbReference>
<dbReference type="GO" id="GO:0005524">
    <property type="term" value="F:ATP binding"/>
    <property type="evidence" value="ECO:0007669"/>
    <property type="project" value="InterPro"/>
</dbReference>
<dbReference type="GO" id="GO:0004672">
    <property type="term" value="F:protein kinase activity"/>
    <property type="evidence" value="ECO:0007669"/>
    <property type="project" value="InterPro"/>
</dbReference>
<dbReference type="Pfam" id="PF13087">
    <property type="entry name" value="AAA_12"/>
    <property type="match status" value="1"/>
</dbReference>
<dbReference type="InterPro" id="IPR045055">
    <property type="entry name" value="DNA2/NAM7-like"/>
</dbReference>
<dbReference type="InterPro" id="IPR027417">
    <property type="entry name" value="P-loop_NTPase"/>
</dbReference>
<accession>A0A6N9ZHP6</accession>
<feature type="domain" description="Protein kinase" evidence="1">
    <location>
        <begin position="9"/>
        <end position="278"/>
    </location>
</feature>
<reference evidence="2 3" key="1">
    <citation type="submission" date="2019-12" db="EMBL/GenBank/DDBJ databases">
        <title>Rhizobium genotypes associated with high levels of biological nitrogen fixation by grain legumes in a temperate-maritime cropping system.</title>
        <authorList>
            <person name="Maluk M."/>
            <person name="Francesc Ferrando Molina F."/>
            <person name="Lopez Del Egido L."/>
            <person name="Lafos M."/>
            <person name="Langarica-Fuentes A."/>
            <person name="Gebre Yohannes G."/>
            <person name="Young M.W."/>
            <person name="Martin P."/>
            <person name="Gantlett R."/>
            <person name="Kenicer G."/>
            <person name="Hawes C."/>
            <person name="Begg G.S."/>
            <person name="Quilliam R.S."/>
            <person name="Squire G.R."/>
            <person name="Poole P.S."/>
            <person name="Young P.W."/>
            <person name="Iannetta P.M."/>
            <person name="James E.K."/>
        </authorList>
    </citation>
    <scope>NUCLEOTIDE SEQUENCE [LARGE SCALE GENOMIC DNA]</scope>
    <source>
        <strain evidence="2 3">JHI2449</strain>
    </source>
</reference>
<gene>
    <name evidence="2" type="ORF">GR206_18760</name>
</gene>
<sequence>MADRRIGRYRLTRKIISGDPTKGIPDLWQAEDAADIYYLKIWTRQAGDGATIQALWNREVRGLMRLQGYPGASELFVRLRDLDANDAHFYAVMDGGRSMLLSDVLSHRNRYHWLLNLSEVGRRRPLWEGILRIAEALSILHAEGTIHRSLSPSSVFVGPDGQGDFRLSGFEWSLRVAGSEGVAAKVGRSAKFIAPELEKPEGEYSTATDWYDFGLMVSELFGVPLKSIKNRSALQKIVGDFSSLRESERELILRLLEEKQERRLCDAEEITQKVRAIIRDLSSVTASYGRDLVLALRLRPDLEIAKIIEAVSEGKAKASDPIAQKEWVMNDIRGDVRITARASSPAPYYIIKGERLEYEVRAWSSDGLSTWDVAFCESVQSTPRIGVDDQFFSLGSRRIDIQLYVHARRNLRTIRDRSAAWDKVFQFRKQKAQLPSFLRNIHDFFRITQQLDTVVTAAQICPVRILVTDRSANDTTIEVTPFDEPERSDLARYLNLPSPAEQLGDWFNLGAEALTADDDEDPTRDRYSFLERRTIGSEMTTAQWRFTGAIPHREGPRYTFRAQGPVPVREGKAYLARNHGGTITQLRRRHKAIDDLRLYETLLRTLNSPIETTHKSSDPLPDARKKIPLDPSKLDALEALWKTQPSFAIQGPPGTGKTTLITAFADRLFQQDHSAQVLLTAHSHHTVDDVRKKLNELFSEYPHGERPIILRLGGKAPQDDVHDVANVTRDLLTRLRNSELHKRSPDYLQERADDAMSQSTSADLTAGTDMRTMQVLVQDAANLTFSTSNSAELAELADRGRKFDWSIIEEAGKAHGFDMAVALQESHRLLLIGDHHQLPPFNVRLFTDLLGEPLRVRRAIQVGAQFAPGLVDPSIVDEEEGRDEFIERCDQWRRMVRLFESIFEKSRSAGALTGPAATLTDQHRMHPDIAELVGKVFYPDGNGGTILNSPEETHRKFEGDPPFLSKAGSWLPPERIVWCDVPWVQKQQFAYGETDGLFVSDSEVRLVVKILEELRPRSNEPCEIQILSPYNDQIEAIKNAIDREFSNGKLAHLFEKPFDLKSGKRMGATVDEFQGSEADIVIVSLVRNNALVPWKSVGFLKEKNRMNVLLSRARQKLIIVGSWDFFAGRCDQFTNPDEEYAYLGQMMDVIETARLRGKLARMELFK</sequence>
<dbReference type="InterPro" id="IPR041677">
    <property type="entry name" value="DNA2/NAM7_AAA_11"/>
</dbReference>
<dbReference type="InterPro" id="IPR041679">
    <property type="entry name" value="DNA2/NAM7-like_C"/>
</dbReference>
<dbReference type="SMART" id="SM00382">
    <property type="entry name" value="AAA"/>
    <property type="match status" value="1"/>
</dbReference>
<dbReference type="InterPro" id="IPR003593">
    <property type="entry name" value="AAA+_ATPase"/>
</dbReference>
<dbReference type="PROSITE" id="PS50011">
    <property type="entry name" value="PROTEIN_KINASE_DOM"/>
    <property type="match status" value="1"/>
</dbReference>
<dbReference type="PANTHER" id="PTHR10887:SF495">
    <property type="entry name" value="HELICASE SENATAXIN ISOFORM X1-RELATED"/>
    <property type="match status" value="1"/>
</dbReference>
<dbReference type="GO" id="GO:0004386">
    <property type="term" value="F:helicase activity"/>
    <property type="evidence" value="ECO:0007669"/>
    <property type="project" value="InterPro"/>
</dbReference>
<dbReference type="Pfam" id="PF13086">
    <property type="entry name" value="AAA_11"/>
    <property type="match status" value="2"/>
</dbReference>
<comment type="caution">
    <text evidence="2">The sequence shown here is derived from an EMBL/GenBank/DDBJ whole genome shotgun (WGS) entry which is preliminary data.</text>
</comment>